<dbReference type="Gene3D" id="3.40.50.1110">
    <property type="entry name" value="SGNH hydrolase"/>
    <property type="match status" value="1"/>
</dbReference>
<organism evidence="1">
    <name type="scientific">Rhodosorus marinus</name>
    <dbReference type="NCBI Taxonomy" id="101924"/>
    <lineage>
        <taxon>Eukaryota</taxon>
        <taxon>Rhodophyta</taxon>
        <taxon>Stylonematophyceae</taxon>
        <taxon>Stylonematales</taxon>
        <taxon>Stylonemataceae</taxon>
        <taxon>Rhodosorus</taxon>
    </lineage>
</organism>
<gene>
    <name evidence="1" type="ORF">RMAR00112_LOCUS11610</name>
</gene>
<dbReference type="SUPFAM" id="SSF52266">
    <property type="entry name" value="SGNH hydrolase"/>
    <property type="match status" value="1"/>
</dbReference>
<evidence type="ECO:0000313" key="1">
    <source>
        <dbReference type="EMBL" id="CAE0043637.1"/>
    </source>
</evidence>
<protein>
    <recommendedName>
        <fullName evidence="2">SGNH hydrolase-type esterase domain-containing protein</fullName>
    </recommendedName>
</protein>
<dbReference type="AlphaFoldDB" id="A0A7S3EBR3"/>
<evidence type="ECO:0008006" key="2">
    <source>
        <dbReference type="Google" id="ProtNLM"/>
    </source>
</evidence>
<dbReference type="EMBL" id="HBHW01015113">
    <property type="protein sequence ID" value="CAE0043637.1"/>
    <property type="molecule type" value="Transcribed_RNA"/>
</dbReference>
<proteinExistence type="predicted"/>
<accession>A0A7S3EBR3</accession>
<name>A0A7S3EBR3_9RHOD</name>
<reference evidence="1" key="1">
    <citation type="submission" date="2021-01" db="EMBL/GenBank/DDBJ databases">
        <authorList>
            <person name="Corre E."/>
            <person name="Pelletier E."/>
            <person name="Niang G."/>
            <person name="Scheremetjew M."/>
            <person name="Finn R."/>
            <person name="Kale V."/>
            <person name="Holt S."/>
            <person name="Cochrane G."/>
            <person name="Meng A."/>
            <person name="Brown T."/>
            <person name="Cohen L."/>
        </authorList>
    </citation>
    <scope>NUCLEOTIDE SEQUENCE</scope>
    <source>
        <strain evidence="1">CCMP 769</strain>
    </source>
</reference>
<sequence>MVRVGGADQCRPCLHVDLCVHAPLGRPNKLIQPVHFAHPEMSSSGRTIKVDWFGDSIGMGFEMMTGPETPETHKSDPIKIGLEAALGKNPLDLRRCCLPARTINLDDPSLPHFSTDPEAFNCAKAIDSCFAERLPNYAVLQLGTNDLRKYHGQTVEQVGDAMAEMIDSVKDVCMPIVVAPPLMNFRKKLKSNFLEPYYGNCENSPSLLSKLYKALARQKEVGFYDATRLGNPGAGDGVHLDWDQSCDLGYWIGREIMRIDAKGHQEQF</sequence>
<dbReference type="InterPro" id="IPR036514">
    <property type="entry name" value="SGNH_hydro_sf"/>
</dbReference>